<feature type="compositionally biased region" description="Polar residues" evidence="1">
    <location>
        <begin position="120"/>
        <end position="141"/>
    </location>
</feature>
<dbReference type="InterPro" id="IPR013087">
    <property type="entry name" value="Znf_C2H2_type"/>
</dbReference>
<evidence type="ECO:0000313" key="4">
    <source>
        <dbReference type="Proteomes" id="UP000230233"/>
    </source>
</evidence>
<feature type="region of interest" description="Disordered" evidence="1">
    <location>
        <begin position="120"/>
        <end position="143"/>
    </location>
</feature>
<organism evidence="3 4">
    <name type="scientific">Caenorhabditis nigoni</name>
    <dbReference type="NCBI Taxonomy" id="1611254"/>
    <lineage>
        <taxon>Eukaryota</taxon>
        <taxon>Metazoa</taxon>
        <taxon>Ecdysozoa</taxon>
        <taxon>Nematoda</taxon>
        <taxon>Chromadorea</taxon>
        <taxon>Rhabditida</taxon>
        <taxon>Rhabditina</taxon>
        <taxon>Rhabditomorpha</taxon>
        <taxon>Rhabditoidea</taxon>
        <taxon>Rhabditidae</taxon>
        <taxon>Peloderinae</taxon>
        <taxon>Caenorhabditis</taxon>
    </lineage>
</organism>
<evidence type="ECO:0000256" key="1">
    <source>
        <dbReference type="SAM" id="MobiDB-lite"/>
    </source>
</evidence>
<dbReference type="InterPro" id="IPR036236">
    <property type="entry name" value="Znf_C2H2_sf"/>
</dbReference>
<dbReference type="STRING" id="1611254.A0A2G5VCT8"/>
<accession>A0A2G5VCT8</accession>
<keyword evidence="4" id="KW-1185">Reference proteome</keyword>
<comment type="caution">
    <text evidence="3">The sequence shown here is derived from an EMBL/GenBank/DDBJ whole genome shotgun (WGS) entry which is preliminary data.</text>
</comment>
<dbReference type="SUPFAM" id="SSF57667">
    <property type="entry name" value="beta-beta-alpha zinc fingers"/>
    <property type="match status" value="1"/>
</dbReference>
<feature type="domain" description="C2H2-type" evidence="2">
    <location>
        <begin position="16"/>
        <end position="39"/>
    </location>
</feature>
<evidence type="ECO:0000259" key="2">
    <source>
        <dbReference type="PROSITE" id="PS00028"/>
    </source>
</evidence>
<dbReference type="OrthoDB" id="10571177at2759"/>
<dbReference type="AlphaFoldDB" id="A0A2G5VCT8"/>
<reference evidence="4" key="1">
    <citation type="submission" date="2017-10" db="EMBL/GenBank/DDBJ databases">
        <title>Rapid genome shrinkage in a self-fertile nematode reveals novel sperm competition proteins.</title>
        <authorList>
            <person name="Yin D."/>
            <person name="Schwarz E.M."/>
            <person name="Thomas C.G."/>
            <person name="Felde R.L."/>
            <person name="Korf I.F."/>
            <person name="Cutter A.D."/>
            <person name="Schartner C.M."/>
            <person name="Ralston E.J."/>
            <person name="Meyer B.J."/>
            <person name="Haag E.S."/>
        </authorList>
    </citation>
    <scope>NUCLEOTIDE SEQUENCE [LARGE SCALE GENOMIC DNA]</scope>
    <source>
        <strain evidence="4">JU1422</strain>
    </source>
</reference>
<dbReference type="Proteomes" id="UP000230233">
    <property type="component" value="Chromosome II"/>
</dbReference>
<gene>
    <name evidence="3" type="primary">Cnig_chr_II.g8146</name>
    <name evidence="3" type="ORF">B9Z55_008146</name>
</gene>
<dbReference type="EMBL" id="PDUG01000002">
    <property type="protein sequence ID" value="PIC49595.1"/>
    <property type="molecule type" value="Genomic_DNA"/>
</dbReference>
<name>A0A2G5VCT8_9PELO</name>
<dbReference type="SMART" id="SM00355">
    <property type="entry name" value="ZnF_C2H2"/>
    <property type="match status" value="2"/>
</dbReference>
<dbReference type="PROSITE" id="PS00028">
    <property type="entry name" value="ZINC_FINGER_C2H2_1"/>
    <property type="match status" value="1"/>
</dbReference>
<protein>
    <recommendedName>
        <fullName evidence="2">C2H2-type domain-containing protein</fullName>
    </recommendedName>
</protein>
<proteinExistence type="predicted"/>
<sequence>MHIWNHWDNNGQPFPCVLKGCPRQFPTIHHLRSHLKKYHRLCYWKDHYCKVCRDKHSDPDKMLSHYYWEHVRNAPTIGPVRNQQPSTSQNALSNLVIPEYGAIPNFPTILLNNGPYTSAPTPTNVPAHNQPASEPSTSLNAASDPLIPENNPFLTILKYLLDNMKPTNSYLSHLPEHVLQISPEKGIHLVHRSEALQIQVPEIDPALIQSLLDQFRASNS</sequence>
<evidence type="ECO:0000313" key="3">
    <source>
        <dbReference type="EMBL" id="PIC49595.1"/>
    </source>
</evidence>